<keyword evidence="3" id="KW-0804">Transcription</keyword>
<dbReference type="Pfam" id="PF07883">
    <property type="entry name" value="Cupin_2"/>
    <property type="match status" value="1"/>
</dbReference>
<dbReference type="PANTHER" id="PTHR43280">
    <property type="entry name" value="ARAC-FAMILY TRANSCRIPTIONAL REGULATOR"/>
    <property type="match status" value="1"/>
</dbReference>
<dbReference type="InterPro" id="IPR009057">
    <property type="entry name" value="Homeodomain-like_sf"/>
</dbReference>
<reference evidence="5 6" key="1">
    <citation type="submission" date="2021-03" db="EMBL/GenBank/DDBJ databases">
        <title>Enterococcal diversity collection.</title>
        <authorList>
            <person name="Gilmore M.S."/>
            <person name="Schwartzman J."/>
            <person name="Van Tyne D."/>
            <person name="Martin M."/>
            <person name="Earl A.M."/>
            <person name="Manson A.L."/>
            <person name="Straub T."/>
            <person name="Salamzade R."/>
            <person name="Saavedra J."/>
            <person name="Lebreton F."/>
            <person name="Prichula J."/>
            <person name="Schaufler K."/>
            <person name="Gaca A."/>
            <person name="Sgardioli B."/>
            <person name="Wagenaar J."/>
            <person name="Strong T."/>
        </authorList>
    </citation>
    <scope>NUCLEOTIDE SEQUENCE [LARGE SCALE GENOMIC DNA]</scope>
    <source>
        <strain evidence="5 6">MJM16</strain>
    </source>
</reference>
<evidence type="ECO:0000259" key="4">
    <source>
        <dbReference type="PROSITE" id="PS01124"/>
    </source>
</evidence>
<evidence type="ECO:0000313" key="6">
    <source>
        <dbReference type="Proteomes" id="UP000664495"/>
    </source>
</evidence>
<keyword evidence="1" id="KW-0805">Transcription regulation</keyword>
<dbReference type="PROSITE" id="PS01124">
    <property type="entry name" value="HTH_ARAC_FAMILY_2"/>
    <property type="match status" value="1"/>
</dbReference>
<dbReference type="RefSeq" id="WP_207107575.1">
    <property type="nucleotide sequence ID" value="NZ_JAFLVR010000012.1"/>
</dbReference>
<organism evidence="5 6">
    <name type="scientific">Candidatus Enterococcus murrayae</name>
    <dbReference type="NCBI Taxonomy" id="2815321"/>
    <lineage>
        <taxon>Bacteria</taxon>
        <taxon>Bacillati</taxon>
        <taxon>Bacillota</taxon>
        <taxon>Bacilli</taxon>
        <taxon>Lactobacillales</taxon>
        <taxon>Enterococcaceae</taxon>
        <taxon>Enterococcus</taxon>
    </lineage>
</organism>
<accession>A0ABS3HEX2</accession>
<evidence type="ECO:0000256" key="1">
    <source>
        <dbReference type="ARBA" id="ARBA00023015"/>
    </source>
</evidence>
<dbReference type="EMBL" id="JAFLVR010000012">
    <property type="protein sequence ID" value="MBO0451793.1"/>
    <property type="molecule type" value="Genomic_DNA"/>
</dbReference>
<gene>
    <name evidence="5" type="ORF">JZO85_05895</name>
</gene>
<evidence type="ECO:0000256" key="2">
    <source>
        <dbReference type="ARBA" id="ARBA00023125"/>
    </source>
</evidence>
<proteinExistence type="predicted"/>
<dbReference type="SMART" id="SM00342">
    <property type="entry name" value="HTH_ARAC"/>
    <property type="match status" value="1"/>
</dbReference>
<feature type="domain" description="HTH araC/xylS-type" evidence="4">
    <location>
        <begin position="245"/>
        <end position="342"/>
    </location>
</feature>
<dbReference type="Proteomes" id="UP000664495">
    <property type="component" value="Unassembled WGS sequence"/>
</dbReference>
<evidence type="ECO:0000256" key="3">
    <source>
        <dbReference type="ARBA" id="ARBA00023163"/>
    </source>
</evidence>
<dbReference type="InterPro" id="IPR011051">
    <property type="entry name" value="RmlC_Cupin_sf"/>
</dbReference>
<dbReference type="SUPFAM" id="SSF51182">
    <property type="entry name" value="RmlC-like cupins"/>
    <property type="match status" value="1"/>
</dbReference>
<comment type="caution">
    <text evidence="5">The sequence shown here is derived from an EMBL/GenBank/DDBJ whole genome shotgun (WGS) entry which is preliminary data.</text>
</comment>
<sequence>MDKSEIRKRLVTYTETELELLSPSHKTTSMNYDDFSFFTLEDGQKVYQYTFDKHLESALKKGLAYTNFLESSQVIILKHARHSYTPFHMHDFIEMSYVYSGNVEMIINNEKVQLKKGAFCLLDTDVVHRIMETSEEDILINLLMKKEYFSSRMLSRLASNSMISQFAVDALSETQKHDQFIVFEALNNEFILDAIEGLLSHYFDPSSDSHEIIDAYMIIIFSELLRSFQKKKAQESKRANEFYIGDILDYMKKNYMDCTLKKVAELFGYNPSYLSRLIHKHVGKSFISIIQDIKLNHASLLLKNSNLPIEQIIQQVGYKNLSFFYKMFYERYALSPSEYRNSKS</sequence>
<dbReference type="Pfam" id="PF12833">
    <property type="entry name" value="HTH_18"/>
    <property type="match status" value="1"/>
</dbReference>
<dbReference type="PANTHER" id="PTHR43280:SF28">
    <property type="entry name" value="HTH-TYPE TRANSCRIPTIONAL ACTIVATOR RHAS"/>
    <property type="match status" value="1"/>
</dbReference>
<dbReference type="InterPro" id="IPR013096">
    <property type="entry name" value="Cupin_2"/>
</dbReference>
<keyword evidence="6" id="KW-1185">Reference proteome</keyword>
<name>A0ABS3HEX2_9ENTE</name>
<dbReference type="Gene3D" id="2.60.120.10">
    <property type="entry name" value="Jelly Rolls"/>
    <property type="match status" value="1"/>
</dbReference>
<dbReference type="SUPFAM" id="SSF46689">
    <property type="entry name" value="Homeodomain-like"/>
    <property type="match status" value="1"/>
</dbReference>
<evidence type="ECO:0000313" key="5">
    <source>
        <dbReference type="EMBL" id="MBO0451793.1"/>
    </source>
</evidence>
<dbReference type="Gene3D" id="1.10.10.60">
    <property type="entry name" value="Homeodomain-like"/>
    <property type="match status" value="2"/>
</dbReference>
<protein>
    <submittedName>
        <fullName evidence="5">Helix-turn-helix domain-containing protein</fullName>
    </submittedName>
</protein>
<dbReference type="InterPro" id="IPR018060">
    <property type="entry name" value="HTH_AraC"/>
</dbReference>
<keyword evidence="2" id="KW-0238">DNA-binding</keyword>
<dbReference type="InterPro" id="IPR014710">
    <property type="entry name" value="RmlC-like_jellyroll"/>
</dbReference>